<keyword evidence="14" id="KW-0676">Redox-active center</keyword>
<dbReference type="GO" id="GO:0004148">
    <property type="term" value="F:dihydrolipoyl dehydrogenase (NADH) activity"/>
    <property type="evidence" value="ECO:0007669"/>
    <property type="project" value="UniProtKB-EC"/>
</dbReference>
<dbReference type="OrthoDB" id="178496at2"/>
<feature type="domain" description="FAD/NAD(P)-binding" evidence="16">
    <location>
        <begin position="5"/>
        <end position="337"/>
    </location>
</feature>
<dbReference type="InterPro" id="IPR004099">
    <property type="entry name" value="Pyr_nucl-diS_OxRdtase_dimer"/>
</dbReference>
<dbReference type="GO" id="GO:0006103">
    <property type="term" value="P:2-oxoglutarate metabolic process"/>
    <property type="evidence" value="ECO:0007669"/>
    <property type="project" value="TreeGrafter"/>
</dbReference>
<dbReference type="Gene3D" id="3.30.390.30">
    <property type="match status" value="1"/>
</dbReference>
<evidence type="ECO:0000256" key="3">
    <source>
        <dbReference type="ARBA" id="ARBA00012608"/>
    </source>
</evidence>
<dbReference type="RefSeq" id="WP_054067253.1">
    <property type="nucleotide sequence ID" value="NZ_CP020121.1"/>
</dbReference>
<dbReference type="PRINTS" id="PR00368">
    <property type="entry name" value="FADPNR"/>
</dbReference>
<organism evidence="17 18">
    <name type="scientific">Comamonas kerstersii</name>
    <dbReference type="NCBI Taxonomy" id="225992"/>
    <lineage>
        <taxon>Bacteria</taxon>
        <taxon>Pseudomonadati</taxon>
        <taxon>Pseudomonadota</taxon>
        <taxon>Betaproteobacteria</taxon>
        <taxon>Burkholderiales</taxon>
        <taxon>Comamonadaceae</taxon>
        <taxon>Comamonas</taxon>
    </lineage>
</organism>
<evidence type="ECO:0000256" key="1">
    <source>
        <dbReference type="ARBA" id="ARBA00004496"/>
    </source>
</evidence>
<dbReference type="PRINTS" id="PR00411">
    <property type="entry name" value="PNDRDTASEI"/>
</dbReference>
<dbReference type="SUPFAM" id="SSF51905">
    <property type="entry name" value="FAD/NAD(P)-binding domain"/>
    <property type="match status" value="1"/>
</dbReference>
<feature type="binding site" evidence="12">
    <location>
        <position position="322"/>
    </location>
    <ligand>
        <name>FAD</name>
        <dbReference type="ChEBI" id="CHEBI:57692"/>
    </ligand>
</feature>
<evidence type="ECO:0000313" key="17">
    <source>
        <dbReference type="EMBL" id="AQZ99499.1"/>
    </source>
</evidence>
<comment type="subcellular location">
    <subcellularLocation>
        <location evidence="1">Cytoplasm</location>
    </subcellularLocation>
</comment>
<dbReference type="FunFam" id="3.30.390.30:FF:000001">
    <property type="entry name" value="Dihydrolipoyl dehydrogenase"/>
    <property type="match status" value="1"/>
</dbReference>
<gene>
    <name evidence="17" type="ORF">B5M06_15830</name>
</gene>
<comment type="similarity">
    <text evidence="2 14">Belongs to the class-I pyridine nucleotide-disulfide oxidoreductase family.</text>
</comment>
<dbReference type="InterPro" id="IPR050151">
    <property type="entry name" value="Class-I_Pyr_Nuc-Dis_Oxidored"/>
</dbReference>
<protein>
    <recommendedName>
        <fullName evidence="4 14">Dihydrolipoyl dehydrogenase</fullName>
        <ecNumber evidence="3 14">1.8.1.4</ecNumber>
    </recommendedName>
</protein>
<dbReference type="EC" id="1.8.1.4" evidence="3 14"/>
<dbReference type="InterPro" id="IPR036188">
    <property type="entry name" value="FAD/NAD-bd_sf"/>
</dbReference>
<keyword evidence="9 12" id="KW-0520">NAD</keyword>
<dbReference type="Pfam" id="PF02852">
    <property type="entry name" value="Pyr_redox_dim"/>
    <property type="match status" value="1"/>
</dbReference>
<proteinExistence type="inferred from homology"/>
<keyword evidence="12" id="KW-0547">Nucleotide-binding</keyword>
<evidence type="ECO:0000256" key="8">
    <source>
        <dbReference type="ARBA" id="ARBA00023002"/>
    </source>
</evidence>
<dbReference type="GO" id="GO:0005737">
    <property type="term" value="C:cytoplasm"/>
    <property type="evidence" value="ECO:0007669"/>
    <property type="project" value="UniProtKB-SubCell"/>
</dbReference>
<dbReference type="PANTHER" id="PTHR22912">
    <property type="entry name" value="DISULFIDE OXIDOREDUCTASE"/>
    <property type="match status" value="1"/>
</dbReference>
<dbReference type="KEGG" id="cke:B5M06_15830"/>
<evidence type="ECO:0000256" key="7">
    <source>
        <dbReference type="ARBA" id="ARBA00022827"/>
    </source>
</evidence>
<reference evidence="17 18" key="1">
    <citation type="submission" date="2017-03" db="EMBL/GenBank/DDBJ databases">
        <title>Rapid Whole Genome Sequencing of Comamonas kerstersii Causing Continuous ambulatory Peritoneal Dialysis-Associated Peritonitis.</title>
        <authorList>
            <person name="Zheng B."/>
        </authorList>
    </citation>
    <scope>NUCLEOTIDE SEQUENCE [LARGE SCALE GENOMIC DNA]</scope>
    <source>
        <strain evidence="17 18">8943</strain>
    </source>
</reference>
<keyword evidence="7 12" id="KW-0274">FAD</keyword>
<dbReference type="GeneID" id="83040773"/>
<evidence type="ECO:0000256" key="2">
    <source>
        <dbReference type="ARBA" id="ARBA00007532"/>
    </source>
</evidence>
<feature type="binding site" evidence="12">
    <location>
        <begin position="328"/>
        <end position="331"/>
    </location>
    <ligand>
        <name>FAD</name>
        <dbReference type="ChEBI" id="CHEBI:57692"/>
    </ligand>
</feature>
<feature type="active site" description="Proton acceptor" evidence="11">
    <location>
        <position position="454"/>
    </location>
</feature>
<evidence type="ECO:0000256" key="4">
    <source>
        <dbReference type="ARBA" id="ARBA00016961"/>
    </source>
</evidence>
<dbReference type="InterPro" id="IPR006258">
    <property type="entry name" value="Lipoamide_DH"/>
</dbReference>
<dbReference type="Gene3D" id="3.50.50.60">
    <property type="entry name" value="FAD/NAD(P)-binding domain"/>
    <property type="match status" value="2"/>
</dbReference>
<sequence>MSKQFDVIVIGAGPGGYIAAIRAAQLGKNVACIDAWSTAAGTPAPGGTCTNVGCIPSKALLQSSEHFEHAKLHFGEHGISTGEVAIDVPKMIARKDAIVKQNNDGILYLFKKNKVTFFHGLASFVKVVEGGYEIKVAGKSEETLVGNQIVVATGSNARALPGVPFDEEKVLSNDGALRIGAAPKKLGLIGAGVIGLEMGSVWRRLGTEVTVLEGMDKFLPAVDEQIAKEAKKAFDKQGLKIELGVKISNVDTSGAGVKVEYTNAKGEAQALEVDKLIVSIGRTANTNGLNAEAVGLKVDERGMIVVDDECKTNLPGVWAVGDVVRGPMLAHKAEEEAVAVAERIAGQHGHVNFATLPSVIYTSPEVAWVGRNEQQLKEQGVKYKAGTFPFLANGRARALGDTTGMVKFLADAETDEILGVHMVGPMVSELISEAVVAMEFKASSEDIARICHAHPSLSESTKEAALAVDKRTLNF</sequence>
<dbReference type="SUPFAM" id="SSF55424">
    <property type="entry name" value="FAD/NAD-linked reductases, dimerisation (C-terminal) domain"/>
    <property type="match status" value="1"/>
</dbReference>
<feature type="domain" description="Pyridine nucleotide-disulphide oxidoreductase dimerisation" evidence="15">
    <location>
        <begin position="357"/>
        <end position="465"/>
    </location>
</feature>
<name>A0A1V0BHT7_9BURK</name>
<dbReference type="PIRSF" id="PIRSF000350">
    <property type="entry name" value="Mercury_reductase_MerA"/>
    <property type="match status" value="1"/>
</dbReference>
<keyword evidence="8 14" id="KW-0560">Oxidoreductase</keyword>
<dbReference type="Pfam" id="PF07992">
    <property type="entry name" value="Pyr_redox_2"/>
    <property type="match status" value="1"/>
</dbReference>
<dbReference type="GO" id="GO:0050660">
    <property type="term" value="F:flavin adenine dinucleotide binding"/>
    <property type="evidence" value="ECO:0007669"/>
    <property type="project" value="InterPro"/>
</dbReference>
<dbReference type="NCBIfam" id="TIGR01350">
    <property type="entry name" value="lipoamide_DH"/>
    <property type="match status" value="1"/>
</dbReference>
<accession>A0A1V0BHT7</accession>
<feature type="binding site" evidence="12">
    <location>
        <position position="213"/>
    </location>
    <ligand>
        <name>NAD(+)</name>
        <dbReference type="ChEBI" id="CHEBI:57540"/>
    </ligand>
</feature>
<evidence type="ECO:0000256" key="13">
    <source>
        <dbReference type="PIRSR" id="PIRSR000350-4"/>
    </source>
</evidence>
<evidence type="ECO:0000259" key="16">
    <source>
        <dbReference type="Pfam" id="PF07992"/>
    </source>
</evidence>
<evidence type="ECO:0000256" key="14">
    <source>
        <dbReference type="RuleBase" id="RU003692"/>
    </source>
</evidence>
<evidence type="ECO:0000256" key="5">
    <source>
        <dbReference type="ARBA" id="ARBA00022490"/>
    </source>
</evidence>
<dbReference type="Proteomes" id="UP000242792">
    <property type="component" value="Chromosome"/>
</dbReference>
<feature type="binding site" evidence="12">
    <location>
        <position position="58"/>
    </location>
    <ligand>
        <name>FAD</name>
        <dbReference type="ChEBI" id="CHEBI:57692"/>
    </ligand>
</feature>
<comment type="miscellaneous">
    <text evidence="14">The active site is a redox-active disulfide bond.</text>
</comment>
<feature type="binding site" evidence="12">
    <location>
        <begin position="153"/>
        <end position="155"/>
    </location>
    <ligand>
        <name>FAD</name>
        <dbReference type="ChEBI" id="CHEBI:57692"/>
    </ligand>
</feature>
<dbReference type="AlphaFoldDB" id="A0A1V0BHT7"/>
<keyword evidence="6 14" id="KW-0285">Flavoprotein</keyword>
<evidence type="ECO:0000256" key="9">
    <source>
        <dbReference type="ARBA" id="ARBA00023027"/>
    </source>
</evidence>
<feature type="binding site" evidence="12">
    <location>
        <begin position="190"/>
        <end position="197"/>
    </location>
    <ligand>
        <name>NAD(+)</name>
        <dbReference type="ChEBI" id="CHEBI:57540"/>
    </ligand>
</feature>
<feature type="disulfide bond" description="Redox-active" evidence="13">
    <location>
        <begin position="49"/>
        <end position="54"/>
    </location>
</feature>
<dbReference type="EMBL" id="CP020121">
    <property type="protein sequence ID" value="AQZ99499.1"/>
    <property type="molecule type" value="Genomic_DNA"/>
</dbReference>
<evidence type="ECO:0000256" key="12">
    <source>
        <dbReference type="PIRSR" id="PIRSR000350-3"/>
    </source>
</evidence>
<evidence type="ECO:0000256" key="10">
    <source>
        <dbReference type="ARBA" id="ARBA00049187"/>
    </source>
</evidence>
<dbReference type="InterPro" id="IPR023753">
    <property type="entry name" value="FAD/NAD-binding_dom"/>
</dbReference>
<keyword evidence="5" id="KW-0963">Cytoplasm</keyword>
<comment type="catalytic activity">
    <reaction evidence="10 14">
        <text>N(6)-[(R)-dihydrolipoyl]-L-lysyl-[protein] + NAD(+) = N(6)-[(R)-lipoyl]-L-lysyl-[protein] + NADH + H(+)</text>
        <dbReference type="Rhea" id="RHEA:15045"/>
        <dbReference type="Rhea" id="RHEA-COMP:10474"/>
        <dbReference type="Rhea" id="RHEA-COMP:10475"/>
        <dbReference type="ChEBI" id="CHEBI:15378"/>
        <dbReference type="ChEBI" id="CHEBI:57540"/>
        <dbReference type="ChEBI" id="CHEBI:57945"/>
        <dbReference type="ChEBI" id="CHEBI:83099"/>
        <dbReference type="ChEBI" id="CHEBI:83100"/>
        <dbReference type="EC" id="1.8.1.4"/>
    </reaction>
</comment>
<dbReference type="PANTHER" id="PTHR22912:SF224">
    <property type="entry name" value="DIHYDROLIPOYL DEHYDROGENASE"/>
    <property type="match status" value="1"/>
</dbReference>
<evidence type="ECO:0000256" key="11">
    <source>
        <dbReference type="PIRSR" id="PIRSR000350-2"/>
    </source>
</evidence>
<evidence type="ECO:0000256" key="6">
    <source>
        <dbReference type="ARBA" id="ARBA00022630"/>
    </source>
</evidence>
<feature type="binding site" evidence="12">
    <location>
        <position position="281"/>
    </location>
    <ligand>
        <name>NAD(+)</name>
        <dbReference type="ChEBI" id="CHEBI:57540"/>
    </ligand>
</feature>
<evidence type="ECO:0000259" key="15">
    <source>
        <dbReference type="Pfam" id="PF02852"/>
    </source>
</evidence>
<evidence type="ECO:0000313" key="18">
    <source>
        <dbReference type="Proteomes" id="UP000242792"/>
    </source>
</evidence>
<dbReference type="InterPro" id="IPR001100">
    <property type="entry name" value="Pyr_nuc-diS_OxRdtase"/>
</dbReference>
<dbReference type="InterPro" id="IPR016156">
    <property type="entry name" value="FAD/NAD-linked_Rdtase_dimer_sf"/>
</dbReference>
<comment type="cofactor">
    <cofactor evidence="12 14">
        <name>FAD</name>
        <dbReference type="ChEBI" id="CHEBI:57692"/>
    </cofactor>
    <text evidence="12 14">Binds 1 FAD per subunit.</text>
</comment>